<evidence type="ECO:0000313" key="2">
    <source>
        <dbReference type="EMBL" id="QJA84835.1"/>
    </source>
</evidence>
<gene>
    <name evidence="1" type="ORF">MM415A01761_0009</name>
    <name evidence="2" type="ORF">MM415B02343_0009</name>
</gene>
<dbReference type="EMBL" id="MT142170">
    <property type="protein sequence ID" value="QJA75550.1"/>
    <property type="molecule type" value="Genomic_DNA"/>
</dbReference>
<sequence length="135" mass="14782">MPDLMDEAARTWIAERSLLLAKNINATTMEAIRNELALGFEAGESMLQLSSRIEGYFTDKAKIRAKMISRTETIAASNEGALHRYELSGVSKSEFYPSGDACAECLVLAGEYPTSEMHGMIPVHPNCRCVALPVV</sequence>
<evidence type="ECO:0000313" key="1">
    <source>
        <dbReference type="EMBL" id="QJA75550.1"/>
    </source>
</evidence>
<reference evidence="1" key="1">
    <citation type="submission" date="2020-03" db="EMBL/GenBank/DDBJ databases">
        <title>The deep terrestrial virosphere.</title>
        <authorList>
            <person name="Holmfeldt K."/>
            <person name="Nilsson E."/>
            <person name="Simone D."/>
            <person name="Lopez-Fernandez M."/>
            <person name="Wu X."/>
            <person name="de Brujin I."/>
            <person name="Lundin D."/>
            <person name="Andersson A."/>
            <person name="Bertilsson S."/>
            <person name="Dopson M."/>
        </authorList>
    </citation>
    <scope>NUCLEOTIDE SEQUENCE</scope>
    <source>
        <strain evidence="1">MM415A01761</strain>
        <strain evidence="2">MM415B02343</strain>
    </source>
</reference>
<name>A0A6M3JZX0_9ZZZZ</name>
<dbReference type="EMBL" id="MT142536">
    <property type="protein sequence ID" value="QJA84835.1"/>
    <property type="molecule type" value="Genomic_DNA"/>
</dbReference>
<proteinExistence type="predicted"/>
<organism evidence="1">
    <name type="scientific">viral metagenome</name>
    <dbReference type="NCBI Taxonomy" id="1070528"/>
    <lineage>
        <taxon>unclassified sequences</taxon>
        <taxon>metagenomes</taxon>
        <taxon>organismal metagenomes</taxon>
    </lineage>
</organism>
<accession>A0A6M3JZX0</accession>
<protein>
    <submittedName>
        <fullName evidence="1">Putative capsid morphogenesis protein</fullName>
    </submittedName>
</protein>
<dbReference type="AlphaFoldDB" id="A0A6M3JZX0"/>